<comment type="subcellular location">
    <subcellularLocation>
        <location evidence="1">Membrane</location>
        <topology evidence="1">Single-pass type I membrane protein</topology>
    </subcellularLocation>
</comment>
<dbReference type="FunFam" id="2.10.25.10:FF:000009">
    <property type="entry name" value="Low-density lipoprotein receptor isoform 1"/>
    <property type="match status" value="1"/>
</dbReference>
<evidence type="ECO:0000256" key="14">
    <source>
        <dbReference type="PROSITE-ProRule" id="PRU00461"/>
    </source>
</evidence>
<reference evidence="18" key="1">
    <citation type="submission" date="2025-08" db="UniProtKB">
        <authorList>
            <consortium name="Ensembl"/>
        </authorList>
    </citation>
    <scope>IDENTIFICATION</scope>
</reference>
<dbReference type="Pfam" id="PF00058">
    <property type="entry name" value="Ldl_recept_b"/>
    <property type="match status" value="1"/>
</dbReference>
<dbReference type="SMART" id="SM00192">
    <property type="entry name" value="LDLa"/>
    <property type="match status" value="13"/>
</dbReference>
<feature type="disulfide bond" evidence="13">
    <location>
        <begin position="345"/>
        <end position="360"/>
    </location>
</feature>
<feature type="compositionally biased region" description="Low complexity" evidence="15">
    <location>
        <begin position="164"/>
        <end position="190"/>
    </location>
</feature>
<dbReference type="Proteomes" id="UP000694396">
    <property type="component" value="Unplaced"/>
</dbReference>
<name>A0A8C3R781_9PASS</name>
<dbReference type="SUPFAM" id="SSF57196">
    <property type="entry name" value="EGF/Laminin"/>
    <property type="match status" value="3"/>
</dbReference>
<dbReference type="InterPro" id="IPR011042">
    <property type="entry name" value="6-blade_b-propeller_TolB-like"/>
</dbReference>
<feature type="disulfide bond" evidence="13">
    <location>
        <begin position="1370"/>
        <end position="1388"/>
    </location>
</feature>
<feature type="disulfide bond" evidence="13">
    <location>
        <begin position="439"/>
        <end position="451"/>
    </location>
</feature>
<accession>A0A8C3R781</accession>
<feature type="disulfide bond" evidence="13">
    <location>
        <begin position="402"/>
        <end position="414"/>
    </location>
</feature>
<comment type="caution">
    <text evidence="12">Lacks conserved residue(s) required for the propagation of feature annotation.</text>
</comment>
<dbReference type="PRINTS" id="PR00261">
    <property type="entry name" value="LDLRECEPTOR"/>
</dbReference>
<feature type="compositionally biased region" description="Low complexity" evidence="15">
    <location>
        <begin position="1123"/>
        <end position="1188"/>
    </location>
</feature>
<dbReference type="InterPro" id="IPR051221">
    <property type="entry name" value="LDLR-related"/>
</dbReference>
<feature type="disulfide bond" evidence="13">
    <location>
        <begin position="1382"/>
        <end position="1397"/>
    </location>
</feature>
<evidence type="ECO:0000256" key="1">
    <source>
        <dbReference type="ARBA" id="ARBA00004479"/>
    </source>
</evidence>
<dbReference type="GO" id="GO:0043235">
    <property type="term" value="C:receptor complex"/>
    <property type="evidence" value="ECO:0007669"/>
    <property type="project" value="TreeGrafter"/>
</dbReference>
<dbReference type="FunFam" id="2.120.10.30:FF:000241">
    <property type="entry name" value="Low-density lipoprotein receptor-related protein 6"/>
    <property type="match status" value="1"/>
</dbReference>
<evidence type="ECO:0000256" key="2">
    <source>
        <dbReference type="ARBA" id="ARBA00022536"/>
    </source>
</evidence>
<feature type="disulfide bond" evidence="13">
    <location>
        <begin position="409"/>
        <end position="427"/>
    </location>
</feature>
<keyword evidence="9 12" id="KW-1015">Disulfide bond</keyword>
<dbReference type="GO" id="GO:0006898">
    <property type="term" value="P:receptor-mediated endocytosis"/>
    <property type="evidence" value="ECO:0007669"/>
    <property type="project" value="TreeGrafter"/>
</dbReference>
<feature type="region of interest" description="Disordered" evidence="15">
    <location>
        <begin position="2402"/>
        <end position="2443"/>
    </location>
</feature>
<evidence type="ECO:0000256" key="8">
    <source>
        <dbReference type="ARBA" id="ARBA00023136"/>
    </source>
</evidence>
<feature type="disulfide bond" evidence="13">
    <location>
        <begin position="333"/>
        <end position="351"/>
    </location>
</feature>
<dbReference type="Gene3D" id="2.120.10.30">
    <property type="entry name" value="TolB, C-terminal domain"/>
    <property type="match status" value="4"/>
</dbReference>
<keyword evidence="10" id="KW-0675">Receptor</keyword>
<dbReference type="GO" id="GO:0042562">
    <property type="term" value="F:hormone binding"/>
    <property type="evidence" value="ECO:0007669"/>
    <property type="project" value="TreeGrafter"/>
</dbReference>
<keyword evidence="11" id="KW-0325">Glycoprotein</keyword>
<feature type="repeat" description="LDL-receptor class B" evidence="14">
    <location>
        <begin position="682"/>
        <end position="727"/>
    </location>
</feature>
<dbReference type="GO" id="GO:0016324">
    <property type="term" value="C:apical plasma membrane"/>
    <property type="evidence" value="ECO:0007669"/>
    <property type="project" value="TreeGrafter"/>
</dbReference>
<feature type="region of interest" description="Disordered" evidence="15">
    <location>
        <begin position="2296"/>
        <end position="2316"/>
    </location>
</feature>
<dbReference type="PROSITE" id="PS01209">
    <property type="entry name" value="LDLRA_1"/>
    <property type="match status" value="5"/>
</dbReference>
<feature type="disulfide bond" evidence="13">
    <location>
        <begin position="421"/>
        <end position="436"/>
    </location>
</feature>
<evidence type="ECO:0000256" key="4">
    <source>
        <dbReference type="ARBA" id="ARBA00022692"/>
    </source>
</evidence>
<feature type="disulfide bond" evidence="13">
    <location>
        <begin position="1343"/>
        <end position="1358"/>
    </location>
</feature>
<evidence type="ECO:0000256" key="7">
    <source>
        <dbReference type="ARBA" id="ARBA00022989"/>
    </source>
</evidence>
<feature type="repeat" description="LDL-receptor class B" evidence="14">
    <location>
        <begin position="1738"/>
        <end position="1781"/>
    </location>
</feature>
<feature type="compositionally biased region" description="Polar residues" evidence="15">
    <location>
        <begin position="16"/>
        <end position="26"/>
    </location>
</feature>
<evidence type="ECO:0000256" key="3">
    <source>
        <dbReference type="ARBA" id="ARBA00022583"/>
    </source>
</evidence>
<feature type="disulfide bond" evidence="12">
    <location>
        <begin position="2357"/>
        <end position="2366"/>
    </location>
</feature>
<keyword evidence="8 16" id="KW-0472">Membrane</keyword>
<dbReference type="Gene3D" id="4.10.400.10">
    <property type="entry name" value="Low-density Lipoprotein Receptor"/>
    <property type="match status" value="12"/>
</dbReference>
<dbReference type="PROSITE" id="PS50068">
    <property type="entry name" value="LDLRA_2"/>
    <property type="match status" value="13"/>
</dbReference>
<dbReference type="InterPro" id="IPR000152">
    <property type="entry name" value="EGF-type_Asp/Asn_hydroxyl_site"/>
</dbReference>
<evidence type="ECO:0000256" key="13">
    <source>
        <dbReference type="PROSITE-ProRule" id="PRU00124"/>
    </source>
</evidence>
<feature type="disulfide bond" evidence="13">
    <location>
        <begin position="1425"/>
        <end position="1440"/>
    </location>
</feature>
<keyword evidence="19" id="KW-1185">Reference proteome</keyword>
<dbReference type="SMART" id="SM00135">
    <property type="entry name" value="LY"/>
    <property type="match status" value="11"/>
</dbReference>
<feature type="region of interest" description="Disordered" evidence="15">
    <location>
        <begin position="124"/>
        <end position="246"/>
    </location>
</feature>
<dbReference type="Gene3D" id="4.10.1220.10">
    <property type="entry name" value="EGF-type module"/>
    <property type="match status" value="1"/>
</dbReference>
<evidence type="ECO:0000256" key="9">
    <source>
        <dbReference type="ARBA" id="ARBA00023157"/>
    </source>
</evidence>
<dbReference type="GO" id="GO:0005509">
    <property type="term" value="F:calcium ion binding"/>
    <property type="evidence" value="ECO:0007669"/>
    <property type="project" value="InterPro"/>
</dbReference>
<dbReference type="Ensembl" id="ENSCRFT00000016540.1">
    <property type="protein sequence ID" value="ENSCRFP00000015982.1"/>
    <property type="gene ID" value="ENSCRFG00000012271.1"/>
</dbReference>
<dbReference type="PROSITE" id="PS01186">
    <property type="entry name" value="EGF_2"/>
    <property type="match status" value="1"/>
</dbReference>
<evidence type="ECO:0000313" key="19">
    <source>
        <dbReference type="Proteomes" id="UP000694396"/>
    </source>
</evidence>
<evidence type="ECO:0000256" key="11">
    <source>
        <dbReference type="ARBA" id="ARBA00023180"/>
    </source>
</evidence>
<evidence type="ECO:0000256" key="15">
    <source>
        <dbReference type="SAM" id="MobiDB-lite"/>
    </source>
</evidence>
<dbReference type="PANTHER" id="PTHR22722">
    <property type="entry name" value="LOW-DENSITY LIPOPROTEIN RECEPTOR-RELATED PROTEIN 2-RELATED"/>
    <property type="match status" value="1"/>
</dbReference>
<keyword evidence="3" id="KW-0254">Endocytosis</keyword>
<dbReference type="SUPFAM" id="SSF57424">
    <property type="entry name" value="LDL receptor-like module"/>
    <property type="match status" value="12"/>
</dbReference>
<dbReference type="FunFam" id="2.10.25.10:FF:000038">
    <property type="entry name" value="Fibrillin 2"/>
    <property type="match status" value="1"/>
</dbReference>
<feature type="region of interest" description="Disordered" evidence="15">
    <location>
        <begin position="1"/>
        <end position="26"/>
    </location>
</feature>
<evidence type="ECO:0000313" key="18">
    <source>
        <dbReference type="Ensembl" id="ENSCRFP00000015982.1"/>
    </source>
</evidence>
<feature type="disulfide bond" evidence="13">
    <location>
        <begin position="1363"/>
        <end position="1375"/>
    </location>
</feature>
<evidence type="ECO:0000256" key="10">
    <source>
        <dbReference type="ARBA" id="ARBA00023170"/>
    </source>
</evidence>
<feature type="transmembrane region" description="Helical" evidence="16">
    <location>
        <begin position="2374"/>
        <end position="2398"/>
    </location>
</feature>
<proteinExistence type="predicted"/>
<feature type="disulfide bond" evidence="13">
    <location>
        <begin position="382"/>
        <end position="397"/>
    </location>
</feature>
<dbReference type="FunFam" id="2.10.25.10:FF:000037">
    <property type="entry name" value="Signal peptide, CUB domain and EGF-like domain-containing 2"/>
    <property type="match status" value="1"/>
</dbReference>
<protein>
    <recommendedName>
        <fullName evidence="17">EGF-like domain-containing protein</fullName>
    </recommendedName>
</protein>
<feature type="domain" description="EGF-like" evidence="17">
    <location>
        <begin position="2331"/>
        <end position="2367"/>
    </location>
</feature>
<dbReference type="SUPFAM" id="SSF63825">
    <property type="entry name" value="YWTD domain"/>
    <property type="match status" value="3"/>
</dbReference>
<feature type="compositionally biased region" description="Polar residues" evidence="15">
    <location>
        <begin position="1189"/>
        <end position="1199"/>
    </location>
</feature>
<dbReference type="InterPro" id="IPR049883">
    <property type="entry name" value="NOTCH1_EGF-like"/>
</dbReference>
<feature type="compositionally biased region" description="Low complexity" evidence="15">
    <location>
        <begin position="1200"/>
        <end position="1213"/>
    </location>
</feature>
<dbReference type="SMART" id="SM00179">
    <property type="entry name" value="EGF_CA"/>
    <property type="match status" value="4"/>
</dbReference>
<feature type="compositionally biased region" description="Acidic residues" evidence="15">
    <location>
        <begin position="2425"/>
        <end position="2435"/>
    </location>
</feature>
<dbReference type="InterPro" id="IPR018097">
    <property type="entry name" value="EGF_Ca-bd_CS"/>
</dbReference>
<feature type="disulfide bond" evidence="13">
    <location>
        <begin position="1494"/>
        <end position="1512"/>
    </location>
</feature>
<dbReference type="CDD" id="cd00054">
    <property type="entry name" value="EGF_CA"/>
    <property type="match status" value="2"/>
</dbReference>
<dbReference type="PROSITE" id="PS00010">
    <property type="entry name" value="ASX_HYDROXYL"/>
    <property type="match status" value="1"/>
</dbReference>
<keyword evidence="7 16" id="KW-1133">Transmembrane helix</keyword>
<evidence type="ECO:0000256" key="6">
    <source>
        <dbReference type="ARBA" id="ARBA00022737"/>
    </source>
</evidence>
<evidence type="ECO:0000256" key="5">
    <source>
        <dbReference type="ARBA" id="ARBA00022729"/>
    </source>
</evidence>
<feature type="disulfide bond" evidence="13">
    <location>
        <begin position="1264"/>
        <end position="1279"/>
    </location>
</feature>
<evidence type="ECO:0000256" key="16">
    <source>
        <dbReference type="SAM" id="Phobius"/>
    </source>
</evidence>
<reference evidence="18" key="2">
    <citation type="submission" date="2025-09" db="UniProtKB">
        <authorList>
            <consortium name="Ensembl"/>
        </authorList>
    </citation>
    <scope>IDENTIFICATION</scope>
</reference>
<dbReference type="PROSITE" id="PS00022">
    <property type="entry name" value="EGF_1"/>
    <property type="match status" value="1"/>
</dbReference>
<feature type="compositionally biased region" description="Pro residues" evidence="15">
    <location>
        <begin position="226"/>
        <end position="238"/>
    </location>
</feature>
<feature type="disulfide bond" evidence="13">
    <location>
        <begin position="1487"/>
        <end position="1499"/>
    </location>
</feature>
<dbReference type="InterPro" id="IPR001881">
    <property type="entry name" value="EGF-like_Ca-bd_dom"/>
</dbReference>
<evidence type="ECO:0000256" key="12">
    <source>
        <dbReference type="PROSITE-ProRule" id="PRU00076"/>
    </source>
</evidence>
<keyword evidence="5" id="KW-0732">Signal</keyword>
<dbReference type="InterPro" id="IPR000742">
    <property type="entry name" value="EGF"/>
</dbReference>
<dbReference type="PROSITE" id="PS01187">
    <property type="entry name" value="EGF_CA"/>
    <property type="match status" value="2"/>
</dbReference>
<feature type="disulfide bond" evidence="13">
    <location>
        <begin position="2252"/>
        <end position="2267"/>
    </location>
</feature>
<dbReference type="Pfam" id="PF07645">
    <property type="entry name" value="EGF_CA"/>
    <property type="match status" value="2"/>
</dbReference>
<dbReference type="SMART" id="SM00181">
    <property type="entry name" value="EGF"/>
    <property type="match status" value="9"/>
</dbReference>
<dbReference type="Gene3D" id="2.10.25.10">
    <property type="entry name" value="Laminin"/>
    <property type="match status" value="4"/>
</dbReference>
<organism evidence="18 19">
    <name type="scientific">Cyanoderma ruficeps</name>
    <name type="common">rufous-capped babbler</name>
    <dbReference type="NCBI Taxonomy" id="181631"/>
    <lineage>
        <taxon>Eukaryota</taxon>
        <taxon>Metazoa</taxon>
        <taxon>Chordata</taxon>
        <taxon>Craniata</taxon>
        <taxon>Vertebrata</taxon>
        <taxon>Euteleostomi</taxon>
        <taxon>Archelosauria</taxon>
        <taxon>Archosauria</taxon>
        <taxon>Dinosauria</taxon>
        <taxon>Saurischia</taxon>
        <taxon>Theropoda</taxon>
        <taxon>Coelurosauria</taxon>
        <taxon>Aves</taxon>
        <taxon>Neognathae</taxon>
        <taxon>Neoaves</taxon>
        <taxon>Telluraves</taxon>
        <taxon>Australaves</taxon>
        <taxon>Passeriformes</taxon>
        <taxon>Sylvioidea</taxon>
        <taxon>Timaliidae</taxon>
        <taxon>Cyanoderma</taxon>
    </lineage>
</organism>
<feature type="domain" description="EGF-like" evidence="17">
    <location>
        <begin position="515"/>
        <end position="551"/>
    </location>
</feature>
<feature type="region of interest" description="Disordered" evidence="15">
    <location>
        <begin position="1123"/>
        <end position="1226"/>
    </location>
</feature>
<feature type="disulfide bond" evidence="13">
    <location>
        <begin position="1467"/>
        <end position="1482"/>
    </location>
</feature>
<dbReference type="Pfam" id="PF00057">
    <property type="entry name" value="Ldl_recept_a"/>
    <property type="match status" value="11"/>
</dbReference>
<dbReference type="CDD" id="cd00112">
    <property type="entry name" value="LDLa"/>
    <property type="match status" value="13"/>
</dbReference>
<dbReference type="InterPro" id="IPR000033">
    <property type="entry name" value="LDLR_classB_rpt"/>
</dbReference>
<dbReference type="PANTHER" id="PTHR22722:SF12">
    <property type="entry name" value="EGF-LIKE DOMAIN-CONTAINING PROTEIN"/>
    <property type="match status" value="1"/>
</dbReference>
<dbReference type="InterPro" id="IPR009030">
    <property type="entry name" value="Growth_fac_rcpt_cys_sf"/>
</dbReference>
<evidence type="ECO:0000259" key="17">
    <source>
        <dbReference type="PROSITE" id="PS50026"/>
    </source>
</evidence>
<feature type="disulfide bond" evidence="13">
    <location>
        <begin position="287"/>
        <end position="299"/>
    </location>
</feature>
<keyword evidence="6" id="KW-0677">Repeat</keyword>
<keyword evidence="2 12" id="KW-0245">EGF-like domain</keyword>
<sequence length="2469" mass="263560">MEGQHTGSFPRVCSERSANSRAPGSSPTFGRFPALRGLLSQAVAGRWMGLLSQAVAGALSSRRAVFLLRPLLSLSLLCSSGSFTALKVEAGRLGGCAQTPVFGGCPRVQGCRCLPTPGAGAAGPVLTAGSHNNPRSAGRGGAGARGPPVPLGSRRAVDVKSARPGTAAVPPEAATPVSRPGAPRGRAAQPPRRRGGRGSVRAAGGTRGAQWPPAPGHKSDGGGSALPPPAGPPEPPLPAAASTMGRPPPPVRRMLVFLSILLSSLLPLAESATGAGTRRAPAASPTCAASRQAACVFSCIPVPWLCDGEQQCPDGTDEQCDVACGGDPHVWQCDDGRCVSSSWRCDGAADCLDGSDEQDCVCGTKKVQCPGTHHCIPHWELCDRHQDCEDGWDEEGCPQQPCLPGQWQCRNRVCIMAEWKCNGIDDCGDSSDEDVCAPCTPGMVRCDEGKCILESLMCDDKDDCLDGTDEPSTCGRSCFVRNGGCAETCTDTHWGVQCSCGAGWALQADGQSCADVDECSLEYSPCSQLCTNTPGTFSCACLQGYTLRHGTACEVADNATQILVAVGQDLALLDVRTQAYRPLLSTETEPRALVYDLLRETYYWLTEDGELRVHHPGKGTQPLYADAREVNSISMDWFTGQLYWASSHPPAICAGLGDGRGYVTVLGKDIAPEQLTVHPAARSLYWVNRGQRGRTVIAAAGMDGSNRRELTVVSMEEPVGLSLDHVAGRLYWISEYKESIETLRVDGSGRHSFHAVLRSHTEPLGLAVFESRFFWTDGTELVSATWASPQEHAVLLRASISAFTVLHALQQPPRNTAACALGLCSHLCLLSPVHPRGYKCACPEGLFLLPSGKCAELSIVYASEKAISLVHVGPGAHTKQVQEWHESLHLQDVDWQKSVLYGTDDHGTLLRIVGHPGRREAIVTGLPVCSARVDIRSGDLYWLACNRRDIGVIQTSDMSSRILHRARSSIQHLFLDWQRGALYWLARGQPLQALSLEGGAPWDAWNETWPGDLPAAMDSRAFSILWSSALGLQALSLTKRQAVTLAPSWSHGLVAAFEPYLVSTNGTALLLWDRRTLALVLSLPAAGVQGVVTFVGSELQAVPPSKGSAVPLPSPVTTTIRTTTSTTAAQPTTSTTAAPPSQTTTALTTTPAPTSKATTSQTTTRQSTSKKTTPAPTTARTTRTKTTTVQPATSTIRSLTTKITAPQPTTTTPHSNSSARVVTPTPPLWSSPAHPVTPVLHLSCSRTHVPCRDGTGCVAQEYLCDGEKDCADGSDEDGCAQLCNTPGAFHCASGTVCVRAGERCDGVPQCPDGSDEAGCWTPTQECALRCDTATRCIPRSWLCDGHADCLDRTDEQGCVLKECGPAEFSCRSGQCVALALHCDGDHDCQDGSDEEGCAVPRPLLCREGEVTCSHSGECVPEAWRCDGAADCGDGSDEQGCPWEEGLCEDQQWSCSHGRECIPDVWRCDGETDCTDGSDEAGCHPAPCQSHEYPCGLGSCLNASLVCNGQQDCADGSDEGGNCSVPCQRSCTHLCYPSPQGPRCWCGPGYRLADDGLSCKDIDECTEWGKGACSQTCLNAPGSYSCGCLPGYLLEPDGHICKLTGPEPKLLVAVQSEVLSYGLRSGHEEVVLATDKDRVVFSLDYDLVERKVFWMDLVTESIRWQDLNSGKKGTLVKGVRSDCIAVDWLGRNLYWTDGVAGQVLATRLGAAWQGIPEYTVVMDGDLDQPHSLVLQPLAGLMYWSEVGSHSRLMEASMDGNRRHVLLAHGLGWPTALALDLPTQRIFWLDEKLGSVGSAHLDGSSVKVLKLPWVQSPFGAAVCEGQLYWSERKTWSVQQVDKASGKNRTVLLKRHGQPHGLQVMHPALRPAGPNPCETRGCSHLCLLSSRHTGQCRCPAGMILAANETTCLPIRDSAFALLVSPAAVAQVYLKDLPTSAGSQGLPPHRALPLAKVSRLTAIDYAVKDKSLYFAEVGGNSIGLLRLKDWGRLSWKKAVAVEGTVTSLALDWLSGNLYWIGGQPPSIHVAAPRGRWALALLSEGLQDAAWLALCPRASTMCFVTAAGSRGRGTVVECAAMDGTGRRVVWRKARAPAGLTFGGAGTRLYWADHGRGTISSVELDGSRFRLVREGLHGLSLFAIGEGYLLWSTTSTNGSSKIWHSRLEQAENWWFPMEQELVAMRIYSQFSQEGTNGCAKSNGGCAQLCLPNPAGRQCRCSPGYHLVHGAACALAPPCPAPLQACHDLQSCISREQVCDGRPDCADGSDESDCTSVKVGTQVPAVAPSGMSHIEQKPVSSIAAPQPWQPHPSLSAAPGPQEHGEPFVVPPSTEEVLGAVPCSSETCNLRGDCAIEAGRVTCHCALGYRGDYCEEAEVQPLAGPIALGVAVLLLLSAAAVGALAYMRRRDRRRRTSSTASTRVLTLYHRESDPEEEDEEEEELPPKSDTFVNEAYEGKEKLPALLRKGSSHNTVFT</sequence>
<feature type="disulfide bond" evidence="13">
    <location>
        <begin position="1304"/>
        <end position="1319"/>
    </location>
</feature>
<feature type="disulfide bond" evidence="13">
    <location>
        <begin position="446"/>
        <end position="464"/>
    </location>
</feature>
<dbReference type="InterPro" id="IPR036055">
    <property type="entry name" value="LDL_receptor-like_sf"/>
</dbReference>
<dbReference type="SUPFAM" id="SSF57184">
    <property type="entry name" value="Growth factor receptor domain"/>
    <property type="match status" value="1"/>
</dbReference>
<dbReference type="InterPro" id="IPR002172">
    <property type="entry name" value="LDrepeatLR_classA_rpt"/>
</dbReference>
<dbReference type="PROSITE" id="PS51120">
    <property type="entry name" value="LDLRB"/>
    <property type="match status" value="2"/>
</dbReference>
<dbReference type="PROSITE" id="PS50026">
    <property type="entry name" value="EGF_3"/>
    <property type="match status" value="2"/>
</dbReference>
<dbReference type="InterPro" id="IPR023415">
    <property type="entry name" value="LDLR_class-A_CS"/>
</dbReference>
<keyword evidence="4 16" id="KW-0812">Transmembrane</keyword>